<dbReference type="InterPro" id="IPR009057">
    <property type="entry name" value="Homeodomain-like_sf"/>
</dbReference>
<keyword evidence="7" id="KW-1185">Reference proteome</keyword>
<evidence type="ECO:0000313" key="7">
    <source>
        <dbReference type="Proteomes" id="UP000657385"/>
    </source>
</evidence>
<dbReference type="InterPro" id="IPR046348">
    <property type="entry name" value="SIS_dom_sf"/>
</dbReference>
<dbReference type="PANTHER" id="PTHR30514">
    <property type="entry name" value="GLUCOKINASE"/>
    <property type="match status" value="1"/>
</dbReference>
<evidence type="ECO:0000313" key="6">
    <source>
        <dbReference type="EMBL" id="MBF9066942.1"/>
    </source>
</evidence>
<evidence type="ECO:0000259" key="5">
    <source>
        <dbReference type="PROSITE" id="PS51464"/>
    </source>
</evidence>
<dbReference type="Proteomes" id="UP000657385">
    <property type="component" value="Unassembled WGS sequence"/>
</dbReference>
<dbReference type="GO" id="GO:0097367">
    <property type="term" value="F:carbohydrate derivative binding"/>
    <property type="evidence" value="ECO:0007669"/>
    <property type="project" value="InterPro"/>
</dbReference>
<proteinExistence type="predicted"/>
<evidence type="ECO:0000256" key="3">
    <source>
        <dbReference type="ARBA" id="ARBA00023163"/>
    </source>
</evidence>
<dbReference type="InterPro" id="IPR047640">
    <property type="entry name" value="RpiR-like"/>
</dbReference>
<dbReference type="GO" id="GO:0003700">
    <property type="term" value="F:DNA-binding transcription factor activity"/>
    <property type="evidence" value="ECO:0007669"/>
    <property type="project" value="InterPro"/>
</dbReference>
<dbReference type="SUPFAM" id="SSF46689">
    <property type="entry name" value="Homeodomain-like"/>
    <property type="match status" value="1"/>
</dbReference>
<dbReference type="PROSITE" id="PS51464">
    <property type="entry name" value="SIS"/>
    <property type="match status" value="1"/>
</dbReference>
<dbReference type="EMBL" id="JADPRT010000001">
    <property type="protein sequence ID" value="MBF9066942.1"/>
    <property type="molecule type" value="Genomic_DNA"/>
</dbReference>
<dbReference type="Gene3D" id="3.40.50.10490">
    <property type="entry name" value="Glucose-6-phosphate isomerase like protein, domain 1"/>
    <property type="match status" value="1"/>
</dbReference>
<dbReference type="InterPro" id="IPR035472">
    <property type="entry name" value="RpiR-like_SIS"/>
</dbReference>
<dbReference type="Pfam" id="PF01380">
    <property type="entry name" value="SIS"/>
    <property type="match status" value="1"/>
</dbReference>
<protein>
    <submittedName>
        <fullName evidence="6">MurR/RpiR family transcriptional regulator</fullName>
    </submittedName>
</protein>
<dbReference type="AlphaFoldDB" id="A0A931B1E9"/>
<organism evidence="6 7">
    <name type="scientific">Streptacidiphilus fuscans</name>
    <dbReference type="NCBI Taxonomy" id="2789292"/>
    <lineage>
        <taxon>Bacteria</taxon>
        <taxon>Bacillati</taxon>
        <taxon>Actinomycetota</taxon>
        <taxon>Actinomycetes</taxon>
        <taxon>Kitasatosporales</taxon>
        <taxon>Streptomycetaceae</taxon>
        <taxon>Streptacidiphilus</taxon>
    </lineage>
</organism>
<dbReference type="GO" id="GO:0003677">
    <property type="term" value="F:DNA binding"/>
    <property type="evidence" value="ECO:0007669"/>
    <property type="project" value="UniProtKB-KW"/>
</dbReference>
<feature type="domain" description="HTH rpiR-type" evidence="4">
    <location>
        <begin position="1"/>
        <end position="77"/>
    </location>
</feature>
<reference evidence="6" key="1">
    <citation type="submission" date="2020-11" db="EMBL/GenBank/DDBJ databases">
        <title>Isolation and identification of active actinomycetes.</title>
        <authorList>
            <person name="Yu B."/>
        </authorList>
    </citation>
    <scope>NUCLEOTIDE SEQUENCE</scope>
    <source>
        <strain evidence="6">NEAU-YB345</strain>
    </source>
</reference>
<evidence type="ECO:0000259" key="4">
    <source>
        <dbReference type="PROSITE" id="PS51071"/>
    </source>
</evidence>
<keyword evidence="3" id="KW-0804">Transcription</keyword>
<keyword evidence="2" id="KW-0238">DNA-binding</keyword>
<dbReference type="GO" id="GO:1901135">
    <property type="term" value="P:carbohydrate derivative metabolic process"/>
    <property type="evidence" value="ECO:0007669"/>
    <property type="project" value="InterPro"/>
</dbReference>
<dbReference type="PROSITE" id="PS51071">
    <property type="entry name" value="HTH_RPIR"/>
    <property type="match status" value="1"/>
</dbReference>
<dbReference type="RefSeq" id="WP_196192107.1">
    <property type="nucleotide sequence ID" value="NZ_JADPRT010000001.1"/>
</dbReference>
<name>A0A931B1E9_9ACTN</name>
<evidence type="ECO:0000256" key="2">
    <source>
        <dbReference type="ARBA" id="ARBA00023125"/>
    </source>
</evidence>
<dbReference type="CDD" id="cd05013">
    <property type="entry name" value="SIS_RpiR"/>
    <property type="match status" value="1"/>
</dbReference>
<dbReference type="PANTHER" id="PTHR30514:SF1">
    <property type="entry name" value="HTH-TYPE TRANSCRIPTIONAL REGULATOR HEXR-RELATED"/>
    <property type="match status" value="1"/>
</dbReference>
<keyword evidence="1" id="KW-0805">Transcription regulation</keyword>
<dbReference type="Gene3D" id="1.10.10.10">
    <property type="entry name" value="Winged helix-like DNA-binding domain superfamily/Winged helix DNA-binding domain"/>
    <property type="match status" value="1"/>
</dbReference>
<dbReference type="InterPro" id="IPR036388">
    <property type="entry name" value="WH-like_DNA-bd_sf"/>
</dbReference>
<dbReference type="InterPro" id="IPR000281">
    <property type="entry name" value="HTH_RpiR"/>
</dbReference>
<comment type="caution">
    <text evidence="6">The sequence shown here is derived from an EMBL/GenBank/DDBJ whole genome shotgun (WGS) entry which is preliminary data.</text>
</comment>
<gene>
    <name evidence="6" type="ORF">I2501_02665</name>
</gene>
<sequence>MSIRTSIQSQVNEYPPSLRRVADAVLAEPRIVLDRTITELARTCRTSETSVVRFCRTIGFTGYAPLRIEMATELASETARFGPEAGYGSDITPTDSLADAVAKISTAEIVGIQETAASLDIALLDRIVQRVAGARRVLAFGIAASNAGAHDLTQKLLRIDIDAVSFTDAHEALVPAALLGPRGVAIGFSHGGRTRETVAFLRTARQSGAYTVAVTNAAATPLEAQADATLRTAVRETRFRSGAMASRIAQLTVVDYLFVGAARYDHDRSVASLERTHAATRTLHDDR</sequence>
<dbReference type="SUPFAM" id="SSF53697">
    <property type="entry name" value="SIS domain"/>
    <property type="match status" value="1"/>
</dbReference>
<accession>A0A931B1E9</accession>
<dbReference type="InterPro" id="IPR001347">
    <property type="entry name" value="SIS_dom"/>
</dbReference>
<dbReference type="Pfam" id="PF01418">
    <property type="entry name" value="HTH_6"/>
    <property type="match status" value="1"/>
</dbReference>
<feature type="domain" description="SIS" evidence="5">
    <location>
        <begin position="127"/>
        <end position="267"/>
    </location>
</feature>
<evidence type="ECO:0000256" key="1">
    <source>
        <dbReference type="ARBA" id="ARBA00023015"/>
    </source>
</evidence>